<dbReference type="SUPFAM" id="SSF51445">
    <property type="entry name" value="(Trans)glycosidases"/>
    <property type="match status" value="1"/>
</dbReference>
<gene>
    <name evidence="4" type="ORF">IL334_004226</name>
</gene>
<dbReference type="PANTHER" id="PTHR34154:SF3">
    <property type="entry name" value="ALKALI-SENSITIVE LINKAGE PROTEIN 1"/>
    <property type="match status" value="1"/>
</dbReference>
<evidence type="ECO:0000313" key="4">
    <source>
        <dbReference type="EMBL" id="WRT67259.1"/>
    </source>
</evidence>
<feature type="chain" id="PRO_5047274731" description="Asl1-like glycosyl hydrolase catalytic domain-containing protein" evidence="2">
    <location>
        <begin position="16"/>
        <end position="415"/>
    </location>
</feature>
<name>A0ABZ1D143_9TREE</name>
<dbReference type="InterPro" id="IPR017853">
    <property type="entry name" value="GH"/>
</dbReference>
<accession>A0ABZ1D143</accession>
<protein>
    <recommendedName>
        <fullName evidence="3">Asl1-like glycosyl hydrolase catalytic domain-containing protein</fullName>
    </recommendedName>
</protein>
<evidence type="ECO:0000313" key="5">
    <source>
        <dbReference type="Proteomes" id="UP001329825"/>
    </source>
</evidence>
<keyword evidence="2" id="KW-0732">Signal</keyword>
<dbReference type="Gene3D" id="3.20.20.80">
    <property type="entry name" value="Glycosidases"/>
    <property type="match status" value="1"/>
</dbReference>
<evidence type="ECO:0000256" key="1">
    <source>
        <dbReference type="SAM" id="MobiDB-lite"/>
    </source>
</evidence>
<dbReference type="Proteomes" id="UP001329825">
    <property type="component" value="Chromosome 5"/>
</dbReference>
<sequence>MTAMITLFNLLPTLALLGAALSGLEKVPTALAHGSAARSPKDIQHRHLAARQRVSENVARRGAASKKTGLIRRQADGKKCRVRGQQGSLATTTSTSPAATSAAATTEDAVDAAAPYSASASPSPSPSPVEASSAASSPAATSAAASVPVTVGSGGSVNTNSKLGVAWPNGDWAQGGDLNYIGNYIGSKTAWYYTWSPFHVGSGDQVGLEYVPMLWGPGHVGDWWAQMGQWPSTVKNALFFNEPNQKGQCDVSASDAVQYWMNDYLPLRSKGIRLGGAAPTNAPDGLVWVQDFQKACVAAGNSAADCTPDFLPIHYYDTSVERFQEYVANYHQQTGINLWVTEYACQDYNNGPQCSEQDTWNFHTQMAAWFDSQPYVERYSPFGVMKDMQGVNQANALMNPDGSITSLGGWYITSA</sequence>
<keyword evidence="5" id="KW-1185">Reference proteome</keyword>
<evidence type="ECO:0000256" key="2">
    <source>
        <dbReference type="SAM" id="SignalP"/>
    </source>
</evidence>
<feature type="compositionally biased region" description="Low complexity" evidence="1">
    <location>
        <begin position="90"/>
        <end position="134"/>
    </location>
</feature>
<dbReference type="Pfam" id="PF11790">
    <property type="entry name" value="Glyco_hydro_cc"/>
    <property type="match status" value="1"/>
</dbReference>
<feature type="domain" description="Asl1-like glycosyl hydrolase catalytic" evidence="3">
    <location>
        <begin position="166"/>
        <end position="411"/>
    </location>
</feature>
<dbReference type="PANTHER" id="PTHR34154">
    <property type="entry name" value="ALKALI-SENSITIVE LINKAGE PROTEIN 1"/>
    <property type="match status" value="1"/>
</dbReference>
<dbReference type="RefSeq" id="XP_062791999.1">
    <property type="nucleotide sequence ID" value="XM_062935948.1"/>
</dbReference>
<organism evidence="4 5">
    <name type="scientific">Kwoniella shivajii</name>
    <dbReference type="NCBI Taxonomy" id="564305"/>
    <lineage>
        <taxon>Eukaryota</taxon>
        <taxon>Fungi</taxon>
        <taxon>Dikarya</taxon>
        <taxon>Basidiomycota</taxon>
        <taxon>Agaricomycotina</taxon>
        <taxon>Tremellomycetes</taxon>
        <taxon>Tremellales</taxon>
        <taxon>Cryptococcaceae</taxon>
        <taxon>Kwoniella</taxon>
    </lineage>
</organism>
<feature type="signal peptide" evidence="2">
    <location>
        <begin position="1"/>
        <end position="15"/>
    </location>
</feature>
<dbReference type="EMBL" id="CP141885">
    <property type="protein sequence ID" value="WRT67259.1"/>
    <property type="molecule type" value="Genomic_DNA"/>
</dbReference>
<dbReference type="InterPro" id="IPR053183">
    <property type="entry name" value="ASL1"/>
</dbReference>
<reference evidence="4 5" key="1">
    <citation type="submission" date="2024-01" db="EMBL/GenBank/DDBJ databases">
        <title>Comparative genomics of Cryptococcus and Kwoniella reveals pathogenesis evolution and contrasting modes of karyotype evolution via chromosome fusion or intercentromeric recombination.</title>
        <authorList>
            <person name="Coelho M.A."/>
            <person name="David-Palma M."/>
            <person name="Shea T."/>
            <person name="Bowers K."/>
            <person name="McGinley-Smith S."/>
            <person name="Mohammad A.W."/>
            <person name="Gnirke A."/>
            <person name="Yurkov A.M."/>
            <person name="Nowrousian M."/>
            <person name="Sun S."/>
            <person name="Cuomo C.A."/>
            <person name="Heitman J."/>
        </authorList>
    </citation>
    <scope>NUCLEOTIDE SEQUENCE [LARGE SCALE GENOMIC DNA]</scope>
    <source>
        <strain evidence="4">CBS 11374</strain>
    </source>
</reference>
<feature type="region of interest" description="Disordered" evidence="1">
    <location>
        <begin position="74"/>
        <end position="134"/>
    </location>
</feature>
<dbReference type="GeneID" id="87956357"/>
<proteinExistence type="predicted"/>
<evidence type="ECO:0000259" key="3">
    <source>
        <dbReference type="Pfam" id="PF11790"/>
    </source>
</evidence>
<dbReference type="InterPro" id="IPR024655">
    <property type="entry name" value="Asl1_glyco_hydro_catalytic"/>
</dbReference>